<protein>
    <submittedName>
        <fullName evidence="3">Uncharacterized protein</fullName>
    </submittedName>
</protein>
<accession>A0A7S1TJA9</accession>
<proteinExistence type="predicted"/>
<gene>
    <name evidence="3" type="ORF">CCAE0312_LOCUS10014</name>
</gene>
<dbReference type="EMBL" id="HBGH01017995">
    <property type="protein sequence ID" value="CAD9237915.1"/>
    <property type="molecule type" value="Transcribed_RNA"/>
</dbReference>
<sequence>MGLDNEVLEGPTIQEREQQRGPEQGRGQCSISGRIRSGDRTSTRGSLLCRGIQSCVSLVSNPQSSFVHLRDTKRVIVAVIPAAGVVAGVLSMVGNVPLLPEVLQMVGLYCVLKYHGVPIGGIIMNLIRRIERFNSGLASLPPPFSAQSSESSN</sequence>
<keyword evidence="2" id="KW-0812">Transmembrane</keyword>
<evidence type="ECO:0000256" key="2">
    <source>
        <dbReference type="SAM" id="Phobius"/>
    </source>
</evidence>
<evidence type="ECO:0000313" key="3">
    <source>
        <dbReference type="EMBL" id="CAD9237915.1"/>
    </source>
</evidence>
<name>A0A7S1TJA9_9RHOD</name>
<evidence type="ECO:0000256" key="1">
    <source>
        <dbReference type="SAM" id="MobiDB-lite"/>
    </source>
</evidence>
<dbReference type="AlphaFoldDB" id="A0A7S1TJA9"/>
<keyword evidence="2" id="KW-1133">Transmembrane helix</keyword>
<reference evidence="3" key="1">
    <citation type="submission" date="2021-01" db="EMBL/GenBank/DDBJ databases">
        <authorList>
            <person name="Corre E."/>
            <person name="Pelletier E."/>
            <person name="Niang G."/>
            <person name="Scheremetjew M."/>
            <person name="Finn R."/>
            <person name="Kale V."/>
            <person name="Holt S."/>
            <person name="Cochrane G."/>
            <person name="Meng A."/>
            <person name="Brown T."/>
            <person name="Cohen L."/>
        </authorList>
    </citation>
    <scope>NUCLEOTIDE SEQUENCE</scope>
    <source>
        <strain evidence="3">SAG 36.94</strain>
    </source>
</reference>
<feature type="transmembrane region" description="Helical" evidence="2">
    <location>
        <begin position="75"/>
        <end position="94"/>
    </location>
</feature>
<feature type="region of interest" description="Disordered" evidence="1">
    <location>
        <begin position="1"/>
        <end position="43"/>
    </location>
</feature>
<keyword evidence="2" id="KW-0472">Membrane</keyword>
<feature type="transmembrane region" description="Helical" evidence="2">
    <location>
        <begin position="106"/>
        <end position="127"/>
    </location>
</feature>
<organism evidence="3">
    <name type="scientific">Compsopogon caeruleus</name>
    <dbReference type="NCBI Taxonomy" id="31354"/>
    <lineage>
        <taxon>Eukaryota</taxon>
        <taxon>Rhodophyta</taxon>
        <taxon>Compsopogonophyceae</taxon>
        <taxon>Compsopogonales</taxon>
        <taxon>Compsopogonaceae</taxon>
        <taxon>Compsopogon</taxon>
    </lineage>
</organism>